<gene>
    <name evidence="1" type="ORF">B296_00043019</name>
</gene>
<reference evidence="1 2" key="1">
    <citation type="journal article" date="2014" name="Agronomy (Basel)">
        <title>A Draft Genome Sequence for Ensete ventricosum, the Drought-Tolerant Tree Against Hunger.</title>
        <authorList>
            <person name="Harrison J."/>
            <person name="Moore K.A."/>
            <person name="Paszkiewicz K."/>
            <person name="Jones T."/>
            <person name="Grant M."/>
            <person name="Ambacheew D."/>
            <person name="Muzemil S."/>
            <person name="Studholme D.J."/>
        </authorList>
    </citation>
    <scope>NUCLEOTIDE SEQUENCE [LARGE SCALE GENOMIC DNA]</scope>
</reference>
<proteinExistence type="predicted"/>
<comment type="caution">
    <text evidence="1">The sequence shown here is derived from an EMBL/GenBank/DDBJ whole genome shotgun (WGS) entry which is preliminary data.</text>
</comment>
<organism evidence="1 2">
    <name type="scientific">Ensete ventricosum</name>
    <name type="common">Abyssinian banana</name>
    <name type="synonym">Musa ensete</name>
    <dbReference type="NCBI Taxonomy" id="4639"/>
    <lineage>
        <taxon>Eukaryota</taxon>
        <taxon>Viridiplantae</taxon>
        <taxon>Streptophyta</taxon>
        <taxon>Embryophyta</taxon>
        <taxon>Tracheophyta</taxon>
        <taxon>Spermatophyta</taxon>
        <taxon>Magnoliopsida</taxon>
        <taxon>Liliopsida</taxon>
        <taxon>Zingiberales</taxon>
        <taxon>Musaceae</taxon>
        <taxon>Ensete</taxon>
    </lineage>
</organism>
<evidence type="ECO:0000313" key="2">
    <source>
        <dbReference type="Proteomes" id="UP000287651"/>
    </source>
</evidence>
<protein>
    <submittedName>
        <fullName evidence="1">Uncharacterized protein</fullName>
    </submittedName>
</protein>
<evidence type="ECO:0000313" key="1">
    <source>
        <dbReference type="EMBL" id="RRT63034.1"/>
    </source>
</evidence>
<accession>A0A426ZGG9</accession>
<sequence length="85" mass="9459">MLVPIDPIVPHTSNRGFRQVRLLQVEVPVNHSTEVMLLSPAEVETEAMLTMEEPEAMVDIMGRRELSQERSVLGGSMAHSALYVT</sequence>
<dbReference type="Proteomes" id="UP000287651">
    <property type="component" value="Unassembled WGS sequence"/>
</dbReference>
<name>A0A426ZGG9_ENSVE</name>
<dbReference type="AlphaFoldDB" id="A0A426ZGG9"/>
<dbReference type="EMBL" id="AMZH03006752">
    <property type="protein sequence ID" value="RRT63034.1"/>
    <property type="molecule type" value="Genomic_DNA"/>
</dbReference>